<protein>
    <submittedName>
        <fullName evidence="2">Uncharacterized protein LOC108565044</fullName>
    </submittedName>
</protein>
<dbReference type="Proteomes" id="UP000695000">
    <property type="component" value="Unplaced"/>
</dbReference>
<organism evidence="1 2">
    <name type="scientific">Nicrophorus vespilloides</name>
    <name type="common">Boreal carrion beetle</name>
    <dbReference type="NCBI Taxonomy" id="110193"/>
    <lineage>
        <taxon>Eukaryota</taxon>
        <taxon>Metazoa</taxon>
        <taxon>Ecdysozoa</taxon>
        <taxon>Arthropoda</taxon>
        <taxon>Hexapoda</taxon>
        <taxon>Insecta</taxon>
        <taxon>Pterygota</taxon>
        <taxon>Neoptera</taxon>
        <taxon>Endopterygota</taxon>
        <taxon>Coleoptera</taxon>
        <taxon>Polyphaga</taxon>
        <taxon>Staphyliniformia</taxon>
        <taxon>Silphidae</taxon>
        <taxon>Nicrophorinae</taxon>
        <taxon>Nicrophorus</taxon>
    </lineage>
</organism>
<dbReference type="RefSeq" id="XP_017779786.1">
    <property type="nucleotide sequence ID" value="XM_017924297.1"/>
</dbReference>
<proteinExistence type="predicted"/>
<name>A0ABM1MYY6_NICVS</name>
<keyword evidence="1" id="KW-1185">Reference proteome</keyword>
<evidence type="ECO:0000313" key="2">
    <source>
        <dbReference type="RefSeq" id="XP_017779786.1"/>
    </source>
</evidence>
<accession>A0ABM1MYY6</accession>
<reference evidence="2" key="1">
    <citation type="submission" date="2025-08" db="UniProtKB">
        <authorList>
            <consortium name="RefSeq"/>
        </authorList>
    </citation>
    <scope>IDENTIFICATION</scope>
    <source>
        <tissue evidence="2">Whole Larva</tissue>
    </source>
</reference>
<dbReference type="GeneID" id="108565044"/>
<gene>
    <name evidence="2" type="primary">LOC108565044</name>
</gene>
<evidence type="ECO:0000313" key="1">
    <source>
        <dbReference type="Proteomes" id="UP000695000"/>
    </source>
</evidence>
<sequence>MHMEPKDLQVIQMVIHRYYSDTFQRIESLKTPENIKAYLQEKIRNEEQSLAALVEVIHNWFLSMPILLELSKCAGWDYLMFREACLLNVDTLYSILLNLMYGNTQKGSEQMRLSF</sequence>